<dbReference type="AlphaFoldDB" id="Q5B3S3"/>
<dbReference type="PANTHER" id="PTHR48174">
    <property type="entry name" value="DUF946 FAMILY PROTEIN"/>
    <property type="match status" value="1"/>
</dbReference>
<evidence type="ECO:0000313" key="2">
    <source>
        <dbReference type="Proteomes" id="UP000000560"/>
    </source>
</evidence>
<organism evidence="1 2">
    <name type="scientific">Emericella nidulans (strain FGSC A4 / ATCC 38163 / CBS 112.46 / NRRL 194 / M139)</name>
    <name type="common">Aspergillus nidulans</name>
    <dbReference type="NCBI Taxonomy" id="227321"/>
    <lineage>
        <taxon>Eukaryota</taxon>
        <taxon>Fungi</taxon>
        <taxon>Dikarya</taxon>
        <taxon>Ascomycota</taxon>
        <taxon>Pezizomycotina</taxon>
        <taxon>Eurotiomycetes</taxon>
        <taxon>Eurotiomycetidae</taxon>
        <taxon>Eurotiales</taxon>
        <taxon>Aspergillaceae</taxon>
        <taxon>Aspergillus</taxon>
        <taxon>Aspergillus subgen. Nidulantes</taxon>
    </lineage>
</organism>
<protein>
    <recommendedName>
        <fullName evidence="3">Vacuolar protein sorting-associated protein 62</fullName>
    </recommendedName>
</protein>
<dbReference type="PANTHER" id="PTHR48174:SF5">
    <property type="entry name" value="VACUOLAR PROTEIN SORTING-ASSOCIATED PROTEIN 62"/>
    <property type="match status" value="1"/>
</dbReference>
<proteinExistence type="predicted"/>
<accession>C8VAL0</accession>
<dbReference type="HOGENOM" id="CLU_024079_2_0_1"/>
<accession>Q5B3S3</accession>
<dbReference type="eggNOG" id="ENOG502RJPB">
    <property type="taxonomic scope" value="Eukaryota"/>
</dbReference>
<evidence type="ECO:0000313" key="1">
    <source>
        <dbReference type="EMBL" id="CBF76741.1"/>
    </source>
</evidence>
<reference evidence="2" key="2">
    <citation type="journal article" date="2009" name="Fungal Genet. Biol.">
        <title>The 2008 update of the Aspergillus nidulans genome annotation: a community effort.</title>
        <authorList>
            <person name="Wortman J.R."/>
            <person name="Gilsenan J.M."/>
            <person name="Joardar V."/>
            <person name="Deegan J."/>
            <person name="Clutterbuck J."/>
            <person name="Andersen M.R."/>
            <person name="Archer D."/>
            <person name="Bencina M."/>
            <person name="Braus G."/>
            <person name="Coutinho P."/>
            <person name="von Dohren H."/>
            <person name="Doonan J."/>
            <person name="Driessen A.J."/>
            <person name="Durek P."/>
            <person name="Espeso E."/>
            <person name="Fekete E."/>
            <person name="Flipphi M."/>
            <person name="Estrada C.G."/>
            <person name="Geysens S."/>
            <person name="Goldman G."/>
            <person name="de Groot P.W."/>
            <person name="Hansen K."/>
            <person name="Harris S.D."/>
            <person name="Heinekamp T."/>
            <person name="Helmstaedt K."/>
            <person name="Henrissat B."/>
            <person name="Hofmann G."/>
            <person name="Homan T."/>
            <person name="Horio T."/>
            <person name="Horiuchi H."/>
            <person name="James S."/>
            <person name="Jones M."/>
            <person name="Karaffa L."/>
            <person name="Karanyi Z."/>
            <person name="Kato M."/>
            <person name="Keller N."/>
            <person name="Kelly D.E."/>
            <person name="Kiel J.A."/>
            <person name="Kim J.M."/>
            <person name="van der Klei I.J."/>
            <person name="Klis F.M."/>
            <person name="Kovalchuk A."/>
            <person name="Krasevec N."/>
            <person name="Kubicek C.P."/>
            <person name="Liu B."/>
            <person name="Maccabe A."/>
            <person name="Meyer V."/>
            <person name="Mirabito P."/>
            <person name="Miskei M."/>
            <person name="Mos M."/>
            <person name="Mullins J."/>
            <person name="Nelson D.R."/>
            <person name="Nielsen J."/>
            <person name="Oakley B.R."/>
            <person name="Osmani S.A."/>
            <person name="Pakula T."/>
            <person name="Paszewski A."/>
            <person name="Paulsen I."/>
            <person name="Pilsyk S."/>
            <person name="Pocsi I."/>
            <person name="Punt P.J."/>
            <person name="Ram A.F."/>
            <person name="Ren Q."/>
            <person name="Robellet X."/>
            <person name="Robson G."/>
            <person name="Seiboth B."/>
            <person name="van Solingen P."/>
            <person name="Specht T."/>
            <person name="Sun J."/>
            <person name="Taheri-Talesh N."/>
            <person name="Takeshita N."/>
            <person name="Ussery D."/>
            <person name="vanKuyk P.A."/>
            <person name="Visser H."/>
            <person name="van de Vondervoort P.J."/>
            <person name="de Vries R.P."/>
            <person name="Walton J."/>
            <person name="Xiang X."/>
            <person name="Xiong Y."/>
            <person name="Zeng A.P."/>
            <person name="Brandt B.W."/>
            <person name="Cornell M.J."/>
            <person name="van den Hondel C.A."/>
            <person name="Visser J."/>
            <person name="Oliver S.G."/>
            <person name="Turner G."/>
        </authorList>
    </citation>
    <scope>GENOME REANNOTATION</scope>
    <source>
        <strain evidence="2">FGSC A4 / ATCC 38163 / CBS 112.46 / NRRL 194 / M139</strain>
    </source>
</reference>
<dbReference type="InParanoid" id="Q5B3S3"/>
<dbReference type="RefSeq" id="XP_662411.1">
    <property type="nucleotide sequence ID" value="XM_657319.1"/>
</dbReference>
<dbReference type="Pfam" id="PF06101">
    <property type="entry name" value="Vps62"/>
    <property type="match status" value="1"/>
</dbReference>
<dbReference type="OMA" id="LFGQAKF"/>
<evidence type="ECO:0008006" key="3">
    <source>
        <dbReference type="Google" id="ProtNLM"/>
    </source>
</evidence>
<dbReference type="EMBL" id="BN001303">
    <property type="protein sequence ID" value="CBF76741.1"/>
    <property type="molecule type" value="Genomic_DNA"/>
</dbReference>
<dbReference type="InterPro" id="IPR009291">
    <property type="entry name" value="Vps62"/>
</dbReference>
<sequence length="397" mass="43810">MSMYLPRSVEAALAATAIPDYVLDYGKLLPTLGSSATEQLTRLAPLVWLHSEDRYRPSGIAEHLDHALPKVNYESIEGVSLPLTLDNLDQLNALGNESVYLTSREGIDANPQPEWFYGADFNENGQASDVSSIIVVNDRGDGEVDAFYFYFYSYNLGNTVLGMEFGNHVGDWEHNMIRFQDGAPQAIWYSQHSGGQAFTYDATEKQGKRPVAYSGNGTHAVYSTPGGHDHTIPGLNLPAGFLVDQTNQGVLWDPALGAYAYAYVPATQTFEPYDSSFPVNWLDFNGRWGDDALQGGPELFGQAKYVGGPNGPKFKNIQREKLFERQKLLRLESESGVANTIELNKRQNHESGQQFYLVSGAKGTRPRPQFNRTDAAWVVGASQSNTTFRVSLDGVDS</sequence>
<name>Q5B3S3_EMENI</name>
<dbReference type="Proteomes" id="UP000000560">
    <property type="component" value="Chromosome III"/>
</dbReference>
<gene>
    <name evidence="1" type="ORF">ANIA_04807</name>
</gene>
<keyword evidence="2" id="KW-1185">Reference proteome</keyword>
<reference evidence="2" key="1">
    <citation type="journal article" date="2005" name="Nature">
        <title>Sequencing of Aspergillus nidulans and comparative analysis with A. fumigatus and A. oryzae.</title>
        <authorList>
            <person name="Galagan J.E."/>
            <person name="Calvo S.E."/>
            <person name="Cuomo C."/>
            <person name="Ma L.J."/>
            <person name="Wortman J.R."/>
            <person name="Batzoglou S."/>
            <person name="Lee S.I."/>
            <person name="Basturkmen M."/>
            <person name="Spevak C.C."/>
            <person name="Clutterbuck J."/>
            <person name="Kapitonov V."/>
            <person name="Jurka J."/>
            <person name="Scazzocchio C."/>
            <person name="Farman M."/>
            <person name="Butler J."/>
            <person name="Purcell S."/>
            <person name="Harris S."/>
            <person name="Braus G.H."/>
            <person name="Draht O."/>
            <person name="Busch S."/>
            <person name="D'Enfert C."/>
            <person name="Bouchier C."/>
            <person name="Goldman G.H."/>
            <person name="Bell-Pedersen D."/>
            <person name="Griffiths-Jones S."/>
            <person name="Doonan J.H."/>
            <person name="Yu J."/>
            <person name="Vienken K."/>
            <person name="Pain A."/>
            <person name="Freitag M."/>
            <person name="Selker E.U."/>
            <person name="Archer D.B."/>
            <person name="Penalva M.A."/>
            <person name="Oakley B.R."/>
            <person name="Momany M."/>
            <person name="Tanaka T."/>
            <person name="Kumagai T."/>
            <person name="Asai K."/>
            <person name="Machida M."/>
            <person name="Nierman W.C."/>
            <person name="Denning D.W."/>
            <person name="Caddick M."/>
            <person name="Hynes M."/>
            <person name="Paoletti M."/>
            <person name="Fischer R."/>
            <person name="Miller B."/>
            <person name="Dyer P."/>
            <person name="Sachs M.S."/>
            <person name="Osmani S.A."/>
            <person name="Birren B.W."/>
        </authorList>
    </citation>
    <scope>NUCLEOTIDE SEQUENCE [LARGE SCALE GENOMIC DNA]</scope>
    <source>
        <strain evidence="2">FGSC A4 / ATCC 38163 / CBS 112.46 / NRRL 194 / M139</strain>
    </source>
</reference>
<dbReference type="OrthoDB" id="188042at2759"/>
<dbReference type="GeneID" id="2872606"/>
<dbReference type="KEGG" id="ani:ANIA_04807"/>